<proteinExistence type="predicted"/>
<organism evidence="1 2">
    <name type="scientific">Rangifer tarandus platyrhynchus</name>
    <name type="common">Svalbard reindeer</name>
    <dbReference type="NCBI Taxonomy" id="3082113"/>
    <lineage>
        <taxon>Eukaryota</taxon>
        <taxon>Metazoa</taxon>
        <taxon>Chordata</taxon>
        <taxon>Craniata</taxon>
        <taxon>Vertebrata</taxon>
        <taxon>Euteleostomi</taxon>
        <taxon>Mammalia</taxon>
        <taxon>Eutheria</taxon>
        <taxon>Laurasiatheria</taxon>
        <taxon>Artiodactyla</taxon>
        <taxon>Ruminantia</taxon>
        <taxon>Pecora</taxon>
        <taxon>Cervidae</taxon>
        <taxon>Odocoileinae</taxon>
        <taxon>Rangifer</taxon>
    </lineage>
</organism>
<sequence>MVSRRSVSSPPCSPPRGWQSDVLPRGSDHAEHGPTAPYCLCKIRVKHPRVANAQANLVPNAPSSTLSPGGFASPSTPASLA</sequence>
<dbReference type="EMBL" id="OX596096">
    <property type="protein sequence ID" value="CAM9543077.1"/>
    <property type="molecule type" value="Genomic_DNA"/>
</dbReference>
<evidence type="ECO:0000313" key="1">
    <source>
        <dbReference type="EMBL" id="CAM9543077.1"/>
    </source>
</evidence>
<reference evidence="1" key="1">
    <citation type="submission" date="2023-05" db="EMBL/GenBank/DDBJ databases">
        <authorList>
            <consortium name="ELIXIR-Norway"/>
        </authorList>
    </citation>
    <scope>NUCLEOTIDE SEQUENCE</scope>
</reference>
<reference evidence="1" key="2">
    <citation type="submission" date="2025-03" db="EMBL/GenBank/DDBJ databases">
        <authorList>
            <consortium name="ELIXIR-Norway"/>
            <consortium name="Elixir Norway"/>
        </authorList>
    </citation>
    <scope>NUCLEOTIDE SEQUENCE</scope>
</reference>
<evidence type="ECO:0000313" key="2">
    <source>
        <dbReference type="Proteomes" id="UP001162501"/>
    </source>
</evidence>
<gene>
    <name evidence="1" type="ORF">MRATA1EN22A_LOCUS3995</name>
</gene>
<dbReference type="Proteomes" id="UP001162501">
    <property type="component" value="Chromosome 12"/>
</dbReference>
<accession>A0AC59YB18</accession>
<name>A0AC59YB18_RANTA</name>
<protein>
    <submittedName>
        <fullName evidence="1">Uncharacterized protein</fullName>
    </submittedName>
</protein>